<dbReference type="KEGG" id="rmai:MACH21_17850"/>
<name>A0AA48H9Y4_9RHOB</name>
<organism evidence="1 2">
    <name type="scientific">Roseicyclus marinus</name>
    <dbReference type="NCBI Taxonomy" id="2161673"/>
    <lineage>
        <taxon>Bacteria</taxon>
        <taxon>Pseudomonadati</taxon>
        <taxon>Pseudomonadota</taxon>
        <taxon>Alphaproteobacteria</taxon>
        <taxon>Rhodobacterales</taxon>
        <taxon>Roseobacteraceae</taxon>
        <taxon>Roseicyclus</taxon>
    </lineage>
</organism>
<sequence length="47" mass="5395">MNTATSIFLVLCIAAFLMVDATIFDWDLSLSLARRFAGLLNWLAFWR</sequence>
<protein>
    <submittedName>
        <fullName evidence="1">Uncharacterized protein</fullName>
    </submittedName>
</protein>
<evidence type="ECO:0000313" key="1">
    <source>
        <dbReference type="EMBL" id="BDW85608.1"/>
    </source>
</evidence>
<dbReference type="RefSeq" id="WP_338271419.1">
    <property type="nucleotide sequence ID" value="NZ_AP027266.1"/>
</dbReference>
<dbReference type="AlphaFoldDB" id="A0AA48H9Y4"/>
<evidence type="ECO:0000313" key="2">
    <source>
        <dbReference type="Proteomes" id="UP001337723"/>
    </source>
</evidence>
<dbReference type="Proteomes" id="UP001337723">
    <property type="component" value="Chromosome"/>
</dbReference>
<reference evidence="1 2" key="1">
    <citation type="submission" date="2023-01" db="EMBL/GenBank/DDBJ databases">
        <title>Complete genome sequence of Roseicyclus marinus strain Dej080120_10.</title>
        <authorList>
            <person name="Ueki S."/>
            <person name="Maruyama F."/>
        </authorList>
    </citation>
    <scope>NUCLEOTIDE SEQUENCE [LARGE SCALE GENOMIC DNA]</scope>
    <source>
        <strain evidence="1 2">Dej080120_10</strain>
    </source>
</reference>
<keyword evidence="2" id="KW-1185">Reference proteome</keyword>
<proteinExistence type="predicted"/>
<accession>A0AA48H9Y4</accession>
<dbReference type="EMBL" id="AP027266">
    <property type="protein sequence ID" value="BDW85608.1"/>
    <property type="molecule type" value="Genomic_DNA"/>
</dbReference>
<gene>
    <name evidence="1" type="ORF">MACH21_17850</name>
</gene>